<protein>
    <recommendedName>
        <fullName evidence="4">Polysaccharide export protein</fullName>
    </recommendedName>
</protein>
<dbReference type="GeneID" id="41977156"/>
<reference evidence="2 3" key="1">
    <citation type="submission" date="2019-06" db="EMBL/GenBank/DDBJ databases">
        <title>Draft genome sequence of the filamentous fungus Phialemoniopsis curvata isolated from diesel fuel.</title>
        <authorList>
            <person name="Varaljay V.A."/>
            <person name="Lyon W.J."/>
            <person name="Crouch A.L."/>
            <person name="Drake C.E."/>
            <person name="Hollomon J.M."/>
            <person name="Nadeau L.J."/>
            <person name="Nunn H.S."/>
            <person name="Stevenson B.S."/>
            <person name="Bojanowski C.L."/>
            <person name="Crookes-Goodson W.J."/>
        </authorList>
    </citation>
    <scope>NUCLEOTIDE SEQUENCE [LARGE SCALE GENOMIC DNA]</scope>
    <source>
        <strain evidence="2 3">D216</strain>
    </source>
</reference>
<organism evidence="2 3">
    <name type="scientific">Thyridium curvatum</name>
    <dbReference type="NCBI Taxonomy" id="1093900"/>
    <lineage>
        <taxon>Eukaryota</taxon>
        <taxon>Fungi</taxon>
        <taxon>Dikarya</taxon>
        <taxon>Ascomycota</taxon>
        <taxon>Pezizomycotina</taxon>
        <taxon>Sordariomycetes</taxon>
        <taxon>Sordariomycetidae</taxon>
        <taxon>Thyridiales</taxon>
        <taxon>Thyridiaceae</taxon>
        <taxon>Thyridium</taxon>
    </lineage>
</organism>
<evidence type="ECO:0000313" key="3">
    <source>
        <dbReference type="Proteomes" id="UP000319257"/>
    </source>
</evidence>
<comment type="caution">
    <text evidence="2">The sequence shown here is derived from an EMBL/GenBank/DDBJ whole genome shotgun (WGS) entry which is preliminary data.</text>
</comment>
<dbReference type="Pfam" id="PF11735">
    <property type="entry name" value="CAP59_mtransfer"/>
    <property type="match status" value="1"/>
</dbReference>
<name>A0A507AV00_9PEZI</name>
<gene>
    <name evidence="2" type="ORF">E0L32_009709</name>
</gene>
<evidence type="ECO:0000313" key="2">
    <source>
        <dbReference type="EMBL" id="TPX08769.1"/>
    </source>
</evidence>
<evidence type="ECO:0008006" key="4">
    <source>
        <dbReference type="Google" id="ProtNLM"/>
    </source>
</evidence>
<dbReference type="AlphaFoldDB" id="A0A507AV00"/>
<proteinExistence type="predicted"/>
<dbReference type="EMBL" id="SKBQ01000073">
    <property type="protein sequence ID" value="TPX08769.1"/>
    <property type="molecule type" value="Genomic_DNA"/>
</dbReference>
<sequence>MLITRRRLGRLRLYRRRIFWALLILFFIDCYRILSSRPKTVRIPVSKPSAARAGGVGPGARAANAAKQPPEHASPRELNQTFYIASVHRNNEAILRSGWNDAMLALIDYLGPENVHFSSVESGSQEGTKDALIDLKNRLDLRGVSNHVSLGMTVWEQLDELDTRPDPDGEREPGWIWNQLEHRYALRRIPYLANVRNQAMEPLKWLQKQGRTFDKVLWVNDVMFDTSDILTLLNTNDGSYAAACSMDFKSPPLYYDTFALRDDRGDKAVSSHSPWFLSPTSRAAVRAGRPVRVASCWNGIVAFDASPFYADPPLRFRGIDDSLADLHLEGSECCLVHADSAALYGGGGGVWLNPNVRVGYTVDAWRAVHVAPGQPFPPGLVDAVRGAWDNRWGRWRAAVQFPLEKATVRQRLRAWADATPPGELERTEVGDFCLINEKQIMWQNGWKHL</sequence>
<accession>A0A507AV00</accession>
<dbReference type="InterPro" id="IPR021047">
    <property type="entry name" value="Mannosyltransferase_CMT1"/>
</dbReference>
<dbReference type="PANTHER" id="PTHR34144">
    <property type="entry name" value="CHROMOSOME 8, WHOLE GENOME SHOTGUN SEQUENCE"/>
    <property type="match status" value="1"/>
</dbReference>
<dbReference type="InParanoid" id="A0A507AV00"/>
<dbReference type="Proteomes" id="UP000319257">
    <property type="component" value="Unassembled WGS sequence"/>
</dbReference>
<keyword evidence="3" id="KW-1185">Reference proteome</keyword>
<evidence type="ECO:0000256" key="1">
    <source>
        <dbReference type="SAM" id="MobiDB-lite"/>
    </source>
</evidence>
<dbReference type="STRING" id="1093900.A0A507AV00"/>
<dbReference type="PANTHER" id="PTHR34144:SF7">
    <property type="entry name" value="EXPORT PROTEIN (CAP59), PUTATIVE (AFU_ORTHOLOGUE AFUA_7G05020)-RELATED"/>
    <property type="match status" value="1"/>
</dbReference>
<dbReference type="OrthoDB" id="262547at2759"/>
<dbReference type="RefSeq" id="XP_030990480.1">
    <property type="nucleotide sequence ID" value="XM_031144702.1"/>
</dbReference>
<feature type="region of interest" description="Disordered" evidence="1">
    <location>
        <begin position="47"/>
        <end position="74"/>
    </location>
</feature>